<feature type="transmembrane region" description="Helical" evidence="9">
    <location>
        <begin position="40"/>
        <end position="58"/>
    </location>
</feature>
<dbReference type="Pfam" id="PF20154">
    <property type="entry name" value="LNT_N"/>
    <property type="match status" value="1"/>
</dbReference>
<feature type="transmembrane region" description="Helical" evidence="9">
    <location>
        <begin position="195"/>
        <end position="215"/>
    </location>
</feature>
<evidence type="ECO:0000256" key="6">
    <source>
        <dbReference type="ARBA" id="ARBA00022989"/>
    </source>
</evidence>
<protein>
    <submittedName>
        <fullName evidence="11">Apolipoprotein N-acyltransferase</fullName>
    </submittedName>
</protein>
<evidence type="ECO:0000313" key="12">
    <source>
        <dbReference type="Proteomes" id="UP000238375"/>
    </source>
</evidence>
<feature type="transmembrane region" description="Helical" evidence="9">
    <location>
        <begin position="463"/>
        <end position="482"/>
    </location>
</feature>
<reference evidence="11 12" key="1">
    <citation type="submission" date="2018-03" db="EMBL/GenBank/DDBJ databases">
        <title>Genomic Encyclopedia of Archaeal and Bacterial Type Strains, Phase II (KMG-II): from individual species to whole genera.</title>
        <authorList>
            <person name="Goeker M."/>
        </authorList>
    </citation>
    <scope>NUCLEOTIDE SEQUENCE [LARGE SCALE GENOMIC DNA]</scope>
    <source>
        <strain evidence="11 12">DSM 28354</strain>
    </source>
</reference>
<organism evidence="11 12">
    <name type="scientific">Spirosoma oryzae</name>
    <dbReference type="NCBI Taxonomy" id="1469603"/>
    <lineage>
        <taxon>Bacteria</taxon>
        <taxon>Pseudomonadati</taxon>
        <taxon>Bacteroidota</taxon>
        <taxon>Cytophagia</taxon>
        <taxon>Cytophagales</taxon>
        <taxon>Cytophagaceae</taxon>
        <taxon>Spirosoma</taxon>
    </lineage>
</organism>
<evidence type="ECO:0000256" key="9">
    <source>
        <dbReference type="SAM" id="Phobius"/>
    </source>
</evidence>
<feature type="transmembrane region" description="Helical" evidence="9">
    <location>
        <begin position="65"/>
        <end position="84"/>
    </location>
</feature>
<dbReference type="PROSITE" id="PS50263">
    <property type="entry name" value="CN_HYDROLASE"/>
    <property type="match status" value="1"/>
</dbReference>
<evidence type="ECO:0000256" key="8">
    <source>
        <dbReference type="ARBA" id="ARBA00023315"/>
    </source>
</evidence>
<keyword evidence="8 11" id="KW-0012">Acyltransferase</keyword>
<dbReference type="Gene3D" id="3.60.110.10">
    <property type="entry name" value="Carbon-nitrogen hydrolase"/>
    <property type="match status" value="1"/>
</dbReference>
<accession>A0A2T0RUF2</accession>
<dbReference type="InterPro" id="IPR036526">
    <property type="entry name" value="C-N_Hydrolase_sf"/>
</dbReference>
<sequence>MPPRYRLAIDRPSLIQRLYVFLFILLPGACWYWGNGLSGEYWYLVWLAPVPTLVSPAYTDRKTSFLFAFVACLMGRLSWFVYLHTVVPPVLASLLTGALAYAFARIAVYSGVQLCTKRNWRSLFTYPVLMTAFEYLVLTCSPDGTATSMAYTQSDVLPIIQSASLAGTPGITFLVSLFPALCAFGWLAWQQRARILQAAGLALLIYGSVLGYGLLRLHAPMSSAALQAGVVVLDETKHHTDQQDSQQQMRAVLADYGRAITTVAATGAQVVLLPETAFRLTPLTDSLVMNSLRHMAKRANTRLIVGLADYSQPDAHNTAVVIDASGSLLTTYTKRHLVRGFESQFSAGRQTGLFPIDTLQAGVAICKDLDFPGTIRDYGQARTAVLFVPANDFRIDDWLHARMAILRGVENGFSVVRAARQGRLTISDSRGRVLREAKTTIGNQSQLIGTVPLSAQTTLFTRAGNWFGLLNLVVAFFIVLPYRRRTSVLRITN</sequence>
<evidence type="ECO:0000259" key="10">
    <source>
        <dbReference type="PROSITE" id="PS50263"/>
    </source>
</evidence>
<feature type="transmembrane region" description="Helical" evidence="9">
    <location>
        <begin position="90"/>
        <end position="108"/>
    </location>
</feature>
<name>A0A2T0RUF2_9BACT</name>
<feature type="transmembrane region" description="Helical" evidence="9">
    <location>
        <begin position="14"/>
        <end position="34"/>
    </location>
</feature>
<feature type="transmembrane region" description="Helical" evidence="9">
    <location>
        <begin position="120"/>
        <end position="138"/>
    </location>
</feature>
<dbReference type="GO" id="GO:0042158">
    <property type="term" value="P:lipoprotein biosynthetic process"/>
    <property type="evidence" value="ECO:0007669"/>
    <property type="project" value="InterPro"/>
</dbReference>
<dbReference type="AlphaFoldDB" id="A0A2T0RUF2"/>
<comment type="subcellular location">
    <subcellularLocation>
        <location evidence="1">Cell membrane</location>
        <topology evidence="1">Multi-pass membrane protein</topology>
    </subcellularLocation>
</comment>
<comment type="caution">
    <text evidence="11">The sequence shown here is derived from an EMBL/GenBank/DDBJ whole genome shotgun (WGS) entry which is preliminary data.</text>
</comment>
<evidence type="ECO:0000256" key="1">
    <source>
        <dbReference type="ARBA" id="ARBA00004651"/>
    </source>
</evidence>
<dbReference type="Proteomes" id="UP000238375">
    <property type="component" value="Unassembled WGS sequence"/>
</dbReference>
<feature type="transmembrane region" description="Helical" evidence="9">
    <location>
        <begin position="158"/>
        <end position="188"/>
    </location>
</feature>
<dbReference type="GO" id="GO:0005886">
    <property type="term" value="C:plasma membrane"/>
    <property type="evidence" value="ECO:0007669"/>
    <property type="project" value="UniProtKB-SubCell"/>
</dbReference>
<dbReference type="PANTHER" id="PTHR38686:SF1">
    <property type="entry name" value="APOLIPOPROTEIN N-ACYLTRANSFERASE"/>
    <property type="match status" value="1"/>
</dbReference>
<keyword evidence="3" id="KW-1003">Cell membrane</keyword>
<dbReference type="InterPro" id="IPR045378">
    <property type="entry name" value="LNT_N"/>
</dbReference>
<keyword evidence="12" id="KW-1185">Reference proteome</keyword>
<keyword evidence="11" id="KW-0449">Lipoprotein</keyword>
<proteinExistence type="inferred from homology"/>
<keyword evidence="4 11" id="KW-0808">Transferase</keyword>
<keyword evidence="7 9" id="KW-0472">Membrane</keyword>
<evidence type="ECO:0000313" key="11">
    <source>
        <dbReference type="EMBL" id="PRY24794.1"/>
    </source>
</evidence>
<evidence type="ECO:0000256" key="3">
    <source>
        <dbReference type="ARBA" id="ARBA00022475"/>
    </source>
</evidence>
<evidence type="ECO:0000256" key="4">
    <source>
        <dbReference type="ARBA" id="ARBA00022679"/>
    </source>
</evidence>
<evidence type="ECO:0000256" key="2">
    <source>
        <dbReference type="ARBA" id="ARBA00010065"/>
    </source>
</evidence>
<dbReference type="InterPro" id="IPR003010">
    <property type="entry name" value="C-N_Hydrolase"/>
</dbReference>
<dbReference type="SUPFAM" id="SSF56317">
    <property type="entry name" value="Carbon-nitrogen hydrolase"/>
    <property type="match status" value="1"/>
</dbReference>
<evidence type="ECO:0000256" key="5">
    <source>
        <dbReference type="ARBA" id="ARBA00022692"/>
    </source>
</evidence>
<feature type="domain" description="CN hydrolase" evidence="10">
    <location>
        <begin position="226"/>
        <end position="453"/>
    </location>
</feature>
<dbReference type="Pfam" id="PF00795">
    <property type="entry name" value="CN_hydrolase"/>
    <property type="match status" value="1"/>
</dbReference>
<gene>
    <name evidence="11" type="ORF">CLV58_1382</name>
</gene>
<dbReference type="GO" id="GO:0016410">
    <property type="term" value="F:N-acyltransferase activity"/>
    <property type="evidence" value="ECO:0007669"/>
    <property type="project" value="InterPro"/>
</dbReference>
<dbReference type="EMBL" id="PVTE01000038">
    <property type="protein sequence ID" value="PRY24794.1"/>
    <property type="molecule type" value="Genomic_DNA"/>
</dbReference>
<keyword evidence="6 9" id="KW-1133">Transmembrane helix</keyword>
<comment type="similarity">
    <text evidence="2">Belongs to the CN hydrolase family. Apolipoprotein N-acyltransferase subfamily.</text>
</comment>
<keyword evidence="5 9" id="KW-0812">Transmembrane</keyword>
<dbReference type="InterPro" id="IPR004563">
    <property type="entry name" value="Apolipo_AcylTrfase"/>
</dbReference>
<dbReference type="PANTHER" id="PTHR38686">
    <property type="entry name" value="APOLIPOPROTEIN N-ACYLTRANSFERASE"/>
    <property type="match status" value="1"/>
</dbReference>
<evidence type="ECO:0000256" key="7">
    <source>
        <dbReference type="ARBA" id="ARBA00023136"/>
    </source>
</evidence>